<proteinExistence type="predicted"/>
<evidence type="ECO:0000313" key="1">
    <source>
        <dbReference type="EMBL" id="KAH7846652.1"/>
    </source>
</evidence>
<reference evidence="1 2" key="1">
    <citation type="journal article" date="2021" name="Hortic Res">
        <title>High-quality reference genome and annotation aids understanding of berry development for evergreen blueberry (Vaccinium darrowii).</title>
        <authorList>
            <person name="Yu J."/>
            <person name="Hulse-Kemp A.M."/>
            <person name="Babiker E."/>
            <person name="Staton M."/>
        </authorList>
    </citation>
    <scope>NUCLEOTIDE SEQUENCE [LARGE SCALE GENOMIC DNA]</scope>
    <source>
        <strain evidence="2">cv. NJ 8807/NJ 8810</strain>
        <tissue evidence="1">Young leaf</tissue>
    </source>
</reference>
<dbReference type="EMBL" id="CM037155">
    <property type="protein sequence ID" value="KAH7846652.1"/>
    <property type="molecule type" value="Genomic_DNA"/>
</dbReference>
<dbReference type="Proteomes" id="UP000828048">
    <property type="component" value="Chromosome 5"/>
</dbReference>
<gene>
    <name evidence="1" type="ORF">Vadar_016503</name>
</gene>
<accession>A0ACB7Y052</accession>
<name>A0ACB7Y052_9ERIC</name>
<sequence>MEGQEINWIILKPERTQDQNTTRVTNILGYSPSYQQARNLFVMSHALHMASNGSALGMERPIPSVMSTSSSLTLFH</sequence>
<comment type="caution">
    <text evidence="1">The sequence shown here is derived from an EMBL/GenBank/DDBJ whole genome shotgun (WGS) entry which is preliminary data.</text>
</comment>
<organism evidence="1 2">
    <name type="scientific">Vaccinium darrowii</name>
    <dbReference type="NCBI Taxonomy" id="229202"/>
    <lineage>
        <taxon>Eukaryota</taxon>
        <taxon>Viridiplantae</taxon>
        <taxon>Streptophyta</taxon>
        <taxon>Embryophyta</taxon>
        <taxon>Tracheophyta</taxon>
        <taxon>Spermatophyta</taxon>
        <taxon>Magnoliopsida</taxon>
        <taxon>eudicotyledons</taxon>
        <taxon>Gunneridae</taxon>
        <taxon>Pentapetalae</taxon>
        <taxon>asterids</taxon>
        <taxon>Ericales</taxon>
        <taxon>Ericaceae</taxon>
        <taxon>Vaccinioideae</taxon>
        <taxon>Vaccinieae</taxon>
        <taxon>Vaccinium</taxon>
    </lineage>
</organism>
<keyword evidence="2" id="KW-1185">Reference proteome</keyword>
<protein>
    <submittedName>
        <fullName evidence="1">Uncharacterized protein</fullName>
    </submittedName>
</protein>
<evidence type="ECO:0000313" key="2">
    <source>
        <dbReference type="Proteomes" id="UP000828048"/>
    </source>
</evidence>